<sequence>MATSTSSADGPLYFWRETDPATGWLSQWYYCPFRDDEDPSRVYDTAEHYMMYHKAMLFNDAAVAAKVLTAGHPRNVKALGRKVANFSEPTWTQHREAIVRRGNALKFTAAVAEDGLRMGSGRGAPLLDGSLREMLLRTGEREIVEASPYDAIWGIGFTEKAAEGTRAQWGQNLLGRALMEVRKTLREQQAM</sequence>
<dbReference type="Proteomes" id="UP000036947">
    <property type="component" value="Unassembled WGS sequence"/>
</dbReference>
<dbReference type="Gene3D" id="1.10.357.40">
    <property type="entry name" value="YbiA-like"/>
    <property type="match status" value="1"/>
</dbReference>
<evidence type="ECO:0000313" key="3">
    <source>
        <dbReference type="Proteomes" id="UP000036947"/>
    </source>
</evidence>
<dbReference type="Pfam" id="PF08719">
    <property type="entry name" value="NADAR"/>
    <property type="match status" value="1"/>
</dbReference>
<dbReference type="STRING" id="1163406.A0A0L0N0E8"/>
<evidence type="ECO:0000259" key="1">
    <source>
        <dbReference type="Pfam" id="PF08719"/>
    </source>
</evidence>
<dbReference type="SUPFAM" id="SSF143990">
    <property type="entry name" value="YbiA-like"/>
    <property type="match status" value="1"/>
</dbReference>
<gene>
    <name evidence="2" type="ORF">TOPH_07832</name>
</gene>
<accession>A0A0L0N0E8</accession>
<dbReference type="EMBL" id="LFRF01000035">
    <property type="protein sequence ID" value="KND87557.1"/>
    <property type="molecule type" value="Genomic_DNA"/>
</dbReference>
<evidence type="ECO:0000313" key="2">
    <source>
        <dbReference type="EMBL" id="KND87557.1"/>
    </source>
</evidence>
<name>A0A0L0N0E8_TOLOC</name>
<feature type="domain" description="NADAR" evidence="1">
    <location>
        <begin position="13"/>
        <end position="186"/>
    </location>
</feature>
<dbReference type="AlphaFoldDB" id="A0A0L0N0E8"/>
<dbReference type="OrthoDB" id="206452at2759"/>
<dbReference type="CDD" id="cd15457">
    <property type="entry name" value="NADAR"/>
    <property type="match status" value="1"/>
</dbReference>
<organism evidence="2 3">
    <name type="scientific">Tolypocladium ophioglossoides (strain CBS 100239)</name>
    <name type="common">Snaketongue truffleclub</name>
    <name type="synonym">Elaphocordyceps ophioglossoides</name>
    <dbReference type="NCBI Taxonomy" id="1163406"/>
    <lineage>
        <taxon>Eukaryota</taxon>
        <taxon>Fungi</taxon>
        <taxon>Dikarya</taxon>
        <taxon>Ascomycota</taxon>
        <taxon>Pezizomycotina</taxon>
        <taxon>Sordariomycetes</taxon>
        <taxon>Hypocreomycetidae</taxon>
        <taxon>Hypocreales</taxon>
        <taxon>Ophiocordycipitaceae</taxon>
        <taxon>Tolypocladium</taxon>
    </lineage>
</organism>
<proteinExistence type="predicted"/>
<comment type="caution">
    <text evidence="2">The sequence shown here is derived from an EMBL/GenBank/DDBJ whole genome shotgun (WGS) entry which is preliminary data.</text>
</comment>
<dbReference type="InterPro" id="IPR012816">
    <property type="entry name" value="NADAR"/>
</dbReference>
<protein>
    <recommendedName>
        <fullName evidence="1">NADAR domain-containing protein</fullName>
    </recommendedName>
</protein>
<dbReference type="NCBIfam" id="TIGR02464">
    <property type="entry name" value="ribofla_fusion"/>
    <property type="match status" value="1"/>
</dbReference>
<dbReference type="InterPro" id="IPR037238">
    <property type="entry name" value="YbiA-like_sf"/>
</dbReference>
<keyword evidence="3" id="KW-1185">Reference proteome</keyword>
<reference evidence="2 3" key="1">
    <citation type="journal article" date="2015" name="BMC Genomics">
        <title>The genome of the truffle-parasite Tolypocladium ophioglossoides and the evolution of antifungal peptaibiotics.</title>
        <authorList>
            <person name="Quandt C.A."/>
            <person name="Bushley K.E."/>
            <person name="Spatafora J.W."/>
        </authorList>
    </citation>
    <scope>NUCLEOTIDE SEQUENCE [LARGE SCALE GENOMIC DNA]</scope>
    <source>
        <strain evidence="2 3">CBS 100239</strain>
    </source>
</reference>